<dbReference type="Gene3D" id="2.60.40.650">
    <property type="match status" value="1"/>
</dbReference>
<dbReference type="PANTHER" id="PTHR19372">
    <property type="entry name" value="SULFITE REDUCTASE"/>
    <property type="match status" value="1"/>
</dbReference>
<feature type="transmembrane region" description="Helical" evidence="1">
    <location>
        <begin position="93"/>
        <end position="111"/>
    </location>
</feature>
<reference evidence="4 5" key="1">
    <citation type="journal article" date="2019" name="Int. J. Syst. Evol. Microbiol.">
        <title>The Global Catalogue of Microorganisms (GCM) 10K type strain sequencing project: providing services to taxonomists for standard genome sequencing and annotation.</title>
        <authorList>
            <consortium name="The Broad Institute Genomics Platform"/>
            <consortium name="The Broad Institute Genome Sequencing Center for Infectious Disease"/>
            <person name="Wu L."/>
            <person name="Ma J."/>
        </authorList>
    </citation>
    <scope>NUCLEOTIDE SEQUENCE [LARGE SCALE GENOMIC DNA]</scope>
    <source>
        <strain evidence="4 5">CGMCC 1.15824</strain>
    </source>
</reference>
<dbReference type="InterPro" id="IPR014756">
    <property type="entry name" value="Ig_E-set"/>
</dbReference>
<comment type="caution">
    <text evidence="4">The sequence shown here is derived from an EMBL/GenBank/DDBJ whole genome shotgun (WGS) entry which is preliminary data.</text>
</comment>
<dbReference type="RefSeq" id="WP_224827223.1">
    <property type="nucleotide sequence ID" value="NZ_JAIVEF010000001.1"/>
</dbReference>
<feature type="domain" description="Oxidoreductase molybdopterin-binding" evidence="2">
    <location>
        <begin position="226"/>
        <end position="374"/>
    </location>
</feature>
<protein>
    <submittedName>
        <fullName evidence="4">Molybdopterin-dependent oxidoreductase</fullName>
    </submittedName>
</protein>
<keyword evidence="5" id="KW-1185">Reference proteome</keyword>
<keyword evidence="1" id="KW-0472">Membrane</keyword>
<sequence>MNTASTRFERAATGIVVAATWIAASFVVSPLVGGFAVVTVAEAVIVRSPGWLSSSAIGLLGFAAQPALVAGVVAAVLAAAAIAEIVRPRAPDVLTPAYAVAVAVATAWLFLATGGGLSIGVAVAFVVAVGAPYLAAQYLTRPPAPPNRRRFLRRIGGVVAAGAVSAAGLRALFSRFESEGGDRAGEPLSRSISPPSGDPAFDFEGMPAAVTPPRNHYTIDISVDDPDIDPESWSLGIDGAVEEPYELGYEELRGHDDSVEQTTTLICISNPVGGDLIGTAHWTGVPLSSLVKAAEPAEGAVDLVTHAADGYSEAIPLELVEREDVLIAYGMGEQALPRSHGFPARLLVPGRYGMKMTKWITRIEVAEAEHEAYWEQRDWNERAIANTMSYVRAATREGDRVTVGGVAFGGLETGVEEIAGVEVSVDGGETWNEGELEAQLGPHAWRRWRYAFDAPEGSEFEVVVRAIEADGTVQTDEEADTLPDGATGWHRETVQV</sequence>
<evidence type="ECO:0000256" key="1">
    <source>
        <dbReference type="SAM" id="Phobius"/>
    </source>
</evidence>
<keyword evidence="1" id="KW-0812">Transmembrane</keyword>
<dbReference type="InterPro" id="IPR036374">
    <property type="entry name" value="OxRdtase_Mopterin-bd_sf"/>
</dbReference>
<feature type="transmembrane region" description="Helical" evidence="1">
    <location>
        <begin position="151"/>
        <end position="173"/>
    </location>
</feature>
<feature type="transmembrane region" description="Helical" evidence="1">
    <location>
        <begin position="117"/>
        <end position="139"/>
    </location>
</feature>
<dbReference type="InterPro" id="IPR000572">
    <property type="entry name" value="OxRdtase_Mopterin-bd_dom"/>
</dbReference>
<dbReference type="Pfam" id="PF00174">
    <property type="entry name" value="Oxidored_molyb"/>
    <property type="match status" value="1"/>
</dbReference>
<feature type="domain" description="Moybdenum cofactor oxidoreductase dimerisation" evidence="3">
    <location>
        <begin position="397"/>
        <end position="494"/>
    </location>
</feature>
<keyword evidence="1" id="KW-1133">Transmembrane helix</keyword>
<evidence type="ECO:0000313" key="5">
    <source>
        <dbReference type="Proteomes" id="UP001595925"/>
    </source>
</evidence>
<dbReference type="Proteomes" id="UP001595925">
    <property type="component" value="Unassembled WGS sequence"/>
</dbReference>
<gene>
    <name evidence="4" type="ORF">ACFPFO_11820</name>
</gene>
<dbReference type="Pfam" id="PF03404">
    <property type="entry name" value="Mo-co_dimer"/>
    <property type="match status" value="1"/>
</dbReference>
<dbReference type="InterPro" id="IPR005066">
    <property type="entry name" value="MoCF_OxRdtse_dimer"/>
</dbReference>
<dbReference type="EMBL" id="JBHSJG010000036">
    <property type="protein sequence ID" value="MFC4988433.1"/>
    <property type="molecule type" value="Genomic_DNA"/>
</dbReference>
<dbReference type="SUPFAM" id="SSF56524">
    <property type="entry name" value="Oxidoreductase molybdopterin-binding domain"/>
    <property type="match status" value="1"/>
</dbReference>
<evidence type="ECO:0000259" key="3">
    <source>
        <dbReference type="Pfam" id="PF03404"/>
    </source>
</evidence>
<feature type="transmembrane region" description="Helical" evidence="1">
    <location>
        <begin position="12"/>
        <end position="37"/>
    </location>
</feature>
<dbReference type="PANTHER" id="PTHR19372:SF7">
    <property type="entry name" value="SULFITE OXIDASE, MITOCHONDRIAL"/>
    <property type="match status" value="1"/>
</dbReference>
<feature type="transmembrane region" description="Helical" evidence="1">
    <location>
        <begin position="57"/>
        <end position="81"/>
    </location>
</feature>
<name>A0ABD5QFB9_9EURY</name>
<evidence type="ECO:0000259" key="2">
    <source>
        <dbReference type="Pfam" id="PF00174"/>
    </source>
</evidence>
<organism evidence="4 5">
    <name type="scientific">Saliphagus infecundisoli</name>
    <dbReference type="NCBI Taxonomy" id="1849069"/>
    <lineage>
        <taxon>Archaea</taxon>
        <taxon>Methanobacteriati</taxon>
        <taxon>Methanobacteriota</taxon>
        <taxon>Stenosarchaea group</taxon>
        <taxon>Halobacteria</taxon>
        <taxon>Halobacteriales</taxon>
        <taxon>Natrialbaceae</taxon>
        <taxon>Saliphagus</taxon>
    </lineage>
</organism>
<proteinExistence type="predicted"/>
<dbReference type="Gene3D" id="3.90.420.10">
    <property type="entry name" value="Oxidoreductase, molybdopterin-binding domain"/>
    <property type="match status" value="1"/>
</dbReference>
<dbReference type="SUPFAM" id="SSF81296">
    <property type="entry name" value="E set domains"/>
    <property type="match status" value="1"/>
</dbReference>
<evidence type="ECO:0000313" key="4">
    <source>
        <dbReference type="EMBL" id="MFC4988433.1"/>
    </source>
</evidence>
<dbReference type="AlphaFoldDB" id="A0ABD5QFB9"/>
<accession>A0ABD5QFB9</accession>